<dbReference type="SUPFAM" id="SSF56672">
    <property type="entry name" value="DNA/RNA polymerases"/>
    <property type="match status" value="1"/>
</dbReference>
<evidence type="ECO:0000256" key="2">
    <source>
        <dbReference type="ARBA" id="ARBA00022695"/>
    </source>
</evidence>
<dbReference type="GO" id="GO:0003676">
    <property type="term" value="F:nucleic acid binding"/>
    <property type="evidence" value="ECO:0007669"/>
    <property type="project" value="InterPro"/>
</dbReference>
<dbReference type="GO" id="GO:0015074">
    <property type="term" value="P:DNA integration"/>
    <property type="evidence" value="ECO:0007669"/>
    <property type="project" value="InterPro"/>
</dbReference>
<dbReference type="PANTHER" id="PTHR37984:SF7">
    <property type="entry name" value="INTEGRASE CATALYTIC DOMAIN-CONTAINING PROTEIN"/>
    <property type="match status" value="1"/>
</dbReference>
<keyword evidence="3" id="KW-0540">Nuclease</keyword>
<dbReference type="PROSITE" id="PS50994">
    <property type="entry name" value="INTEGRASE"/>
    <property type="match status" value="1"/>
</dbReference>
<keyword evidence="1" id="KW-0808">Transferase</keyword>
<feature type="compositionally biased region" description="Pro residues" evidence="7">
    <location>
        <begin position="1469"/>
        <end position="1501"/>
    </location>
</feature>
<comment type="caution">
    <text evidence="9">The sequence shown here is derived from an EMBL/GenBank/DDBJ whole genome shotgun (WGS) entry which is preliminary data.</text>
</comment>
<evidence type="ECO:0000256" key="3">
    <source>
        <dbReference type="ARBA" id="ARBA00022722"/>
    </source>
</evidence>
<dbReference type="Gene3D" id="1.10.340.70">
    <property type="match status" value="1"/>
</dbReference>
<dbReference type="InterPro" id="IPR041373">
    <property type="entry name" value="RT_RNaseH"/>
</dbReference>
<dbReference type="CDD" id="cd01647">
    <property type="entry name" value="RT_LTR"/>
    <property type="match status" value="1"/>
</dbReference>
<dbReference type="Gene3D" id="3.30.420.10">
    <property type="entry name" value="Ribonuclease H-like superfamily/Ribonuclease H"/>
    <property type="match status" value="1"/>
</dbReference>
<evidence type="ECO:0000256" key="6">
    <source>
        <dbReference type="ARBA" id="ARBA00022918"/>
    </source>
</evidence>
<dbReference type="InterPro" id="IPR050951">
    <property type="entry name" value="Retrovirus_Pol_polyprotein"/>
</dbReference>
<protein>
    <recommendedName>
        <fullName evidence="8">Integrase catalytic domain-containing protein</fullName>
    </recommendedName>
</protein>
<dbReference type="EMBL" id="JBAMIC010000011">
    <property type="protein sequence ID" value="KAK7101079.1"/>
    <property type="molecule type" value="Genomic_DNA"/>
</dbReference>
<dbReference type="GO" id="GO:0004519">
    <property type="term" value="F:endonuclease activity"/>
    <property type="evidence" value="ECO:0007669"/>
    <property type="project" value="UniProtKB-KW"/>
</dbReference>
<keyword evidence="6" id="KW-0695">RNA-directed DNA polymerase</keyword>
<evidence type="ECO:0000313" key="9">
    <source>
        <dbReference type="EMBL" id="KAK7101079.1"/>
    </source>
</evidence>
<dbReference type="PANTHER" id="PTHR37984">
    <property type="entry name" value="PROTEIN CBG26694"/>
    <property type="match status" value="1"/>
</dbReference>
<dbReference type="Gene3D" id="3.30.70.270">
    <property type="match status" value="2"/>
</dbReference>
<organism evidence="9 10">
    <name type="scientific">Littorina saxatilis</name>
    <dbReference type="NCBI Taxonomy" id="31220"/>
    <lineage>
        <taxon>Eukaryota</taxon>
        <taxon>Metazoa</taxon>
        <taxon>Spiralia</taxon>
        <taxon>Lophotrochozoa</taxon>
        <taxon>Mollusca</taxon>
        <taxon>Gastropoda</taxon>
        <taxon>Caenogastropoda</taxon>
        <taxon>Littorinimorpha</taxon>
        <taxon>Littorinoidea</taxon>
        <taxon>Littorinidae</taxon>
        <taxon>Littorina</taxon>
    </lineage>
</organism>
<dbReference type="Pfam" id="PF00665">
    <property type="entry name" value="rve"/>
    <property type="match status" value="1"/>
</dbReference>
<keyword evidence="5" id="KW-0378">Hydrolase</keyword>
<dbReference type="Pfam" id="PF00078">
    <property type="entry name" value="RVT_1"/>
    <property type="match status" value="1"/>
</dbReference>
<evidence type="ECO:0000313" key="10">
    <source>
        <dbReference type="Proteomes" id="UP001374579"/>
    </source>
</evidence>
<dbReference type="GO" id="GO:0016787">
    <property type="term" value="F:hydrolase activity"/>
    <property type="evidence" value="ECO:0007669"/>
    <property type="project" value="UniProtKB-KW"/>
</dbReference>
<dbReference type="Gene3D" id="3.10.10.10">
    <property type="entry name" value="HIV Type 1 Reverse Transcriptase, subunit A, domain 1"/>
    <property type="match status" value="1"/>
</dbReference>
<keyword evidence="2" id="KW-0548">Nucleotidyltransferase</keyword>
<keyword evidence="4" id="KW-0255">Endonuclease</keyword>
<gene>
    <name evidence="9" type="ORF">V1264_023924</name>
</gene>
<feature type="compositionally biased region" description="Low complexity" evidence="7">
    <location>
        <begin position="34"/>
        <end position="48"/>
    </location>
</feature>
<sequence>MPAVGCPFPQCDYTTPDHDAAVVAALLNAHAMTHAQPAQQPQAAGTAAKVERVRRPSISQGGTTEDWSYFLSRWEDYVKATKIAGPDKVIQLLECCDDRLRKDITRAAGGSLTNKTEDEVLKAIKQLAVRQENTMVARVSLHGMRQDREESIRAFCARVRGQANICKLTTTCPTCAADVNYTDTIIRDVLTRGVADPDIQLDLLGDKNQDMSLEDVVTLIEAKESGKRSASRLLDSHTTDVVSTAASRSRYRRDQRDSRVHKLQSKPQEELCFYCGLAGHGTRAPAKERRTTCKAYGHKCTLCDREHHYESVCKSASKTEIKSVSADTTNTTVTLCSTTDTPHDTTAAALKHHTFDKTTGRWSERRSRAQPHVDVQVSVADFSDLGHEHPANTRTVSRTAIADTGCQSCLAGVQIIRQLNLKPEDLLQAATNMHAADNRPIPIIGALPLLITAPTTEGKLLQSRQLTYVTDTLQDTLYLSREACTDLGIISQDFPTVGHTDVCAAAPHTTCDCPLRQPPPPLPTLPFPATAENREKLEKFLLDYYKSSTFNTCEHQPLPLMEGPPLHLMINPDAEPVAHHSPIPVPLHWQEEVKAALDQDVRLGVLEEVPIGEPVTWCHRMVVCPKKDGKPRRTVDFQALNAHAVRETHHTPSPFLQARSVPHGTKKTVLDAWNGYHSVPIREEDRHLTTFITPWGRYRYKTTPQGYIASGDGYTRRYDAIVTDISNKTKCIDDALLWADTLEENFHQVANWLDVCGRHGITLNPSKFKFGRDTIEFAGFEIGPNNVRPARHLTEAIRDFPTPTSITDVRSWFGLLNQVAYTFSMAELMQPFRDLLKPKTQFEWTEELNQLFIKSKEHIINEIERGVQIFDKSRPTCIATDWSKSGIGFWLLQKHCSCSSTEPFCCATGWKVSLVGSRFTHSAESRYAPIEGEALAVAEALTKARYFVLGCSNLQIAVDHKPLLKIFGDRHLHEIQNPRLRNLKEKTLSFRFKMVHIPGIKHKAADALSRNPTGKPDHLSLSDDLASLHDIDADHLSTHSLSTPHLQAVTMDRVRVATTSELHDLTELIEAGLPPSRMDMPDGLKEYFRFKDDLSTDNGIIMYKDRVVVPPSLRKEVLSTLHAAHQGTTSMTSRAETSIFWPGIINDIQYMRSSCSHCNRNAPSNPNAPPTPLTNPAYPFQLLCADYFHFKGHYYLVVVDRYSNWPIVERAESGSKGLITCLRQTFVTYGIPEEMASDGGPEFTANDTRQFLKNWGVHHRLSSVAFPHSNCRAEVGVKTIKRLLMDNSDVDGSLNTDSFQQAILQYRNTPDRDTRLSPAQSVFGRAIRDFIPIHPGKYTPHLTWQDTLSSREEALRHRHMKCAERLKQNTRALPPLVVGDKVRVQNQTGPYPLKWDKTGTVIEVKQFDQYVIRLDGSRRVTLRNRKFLRKFIPAVTDTPTWSPSAHEEQLPAIPPKDQGTPDTPSSGIPAPPVPRTQTPPPRPTHPEPPPSVPTTPRPTPHATPAKSAPHARRSIHPLTEHTPPTEAPTESVVEPRRSSRKSMPPAYLSDYVLATTNSPINM</sequence>
<evidence type="ECO:0000256" key="4">
    <source>
        <dbReference type="ARBA" id="ARBA00022759"/>
    </source>
</evidence>
<proteinExistence type="predicted"/>
<evidence type="ECO:0000259" key="8">
    <source>
        <dbReference type="PROSITE" id="PS50994"/>
    </source>
</evidence>
<dbReference type="FunFam" id="1.10.340.70:FF:000004">
    <property type="entry name" value="Retrovirus-related Pol polyprotein from transposon 297-like Protein"/>
    <property type="match status" value="1"/>
</dbReference>
<feature type="compositionally biased region" description="Low complexity" evidence="7">
    <location>
        <begin position="1520"/>
        <end position="1530"/>
    </location>
</feature>
<dbReference type="SUPFAM" id="SSF53098">
    <property type="entry name" value="Ribonuclease H-like"/>
    <property type="match status" value="1"/>
</dbReference>
<dbReference type="InterPro" id="IPR001584">
    <property type="entry name" value="Integrase_cat-core"/>
</dbReference>
<dbReference type="InterPro" id="IPR041588">
    <property type="entry name" value="Integrase_H2C2"/>
</dbReference>
<dbReference type="Pfam" id="PF17917">
    <property type="entry name" value="RT_RNaseH"/>
    <property type="match status" value="1"/>
</dbReference>
<dbReference type="InterPro" id="IPR036397">
    <property type="entry name" value="RNaseH_sf"/>
</dbReference>
<dbReference type="Proteomes" id="UP001374579">
    <property type="component" value="Unassembled WGS sequence"/>
</dbReference>
<dbReference type="InterPro" id="IPR043128">
    <property type="entry name" value="Rev_trsase/Diguanyl_cyclase"/>
</dbReference>
<dbReference type="InterPro" id="IPR043502">
    <property type="entry name" value="DNA/RNA_pol_sf"/>
</dbReference>
<dbReference type="InterPro" id="IPR000477">
    <property type="entry name" value="RT_dom"/>
</dbReference>
<evidence type="ECO:0000256" key="1">
    <source>
        <dbReference type="ARBA" id="ARBA00022679"/>
    </source>
</evidence>
<feature type="region of interest" description="Disordered" evidence="7">
    <location>
        <begin position="34"/>
        <end position="61"/>
    </location>
</feature>
<dbReference type="Pfam" id="PF17921">
    <property type="entry name" value="Integrase_H2C2"/>
    <property type="match status" value="1"/>
</dbReference>
<feature type="region of interest" description="Disordered" evidence="7">
    <location>
        <begin position="1436"/>
        <end position="1562"/>
    </location>
</feature>
<evidence type="ECO:0000256" key="7">
    <source>
        <dbReference type="SAM" id="MobiDB-lite"/>
    </source>
</evidence>
<evidence type="ECO:0000256" key="5">
    <source>
        <dbReference type="ARBA" id="ARBA00022801"/>
    </source>
</evidence>
<feature type="domain" description="Integrase catalytic" evidence="8">
    <location>
        <begin position="1175"/>
        <end position="1326"/>
    </location>
</feature>
<accession>A0AAN9BAL8</accession>
<name>A0AAN9BAL8_9CAEN</name>
<keyword evidence="10" id="KW-1185">Reference proteome</keyword>
<reference evidence="9 10" key="1">
    <citation type="submission" date="2024-02" db="EMBL/GenBank/DDBJ databases">
        <title>Chromosome-scale genome assembly of the rough periwinkle Littorina saxatilis.</title>
        <authorList>
            <person name="De Jode A."/>
            <person name="Faria R."/>
            <person name="Formenti G."/>
            <person name="Sims Y."/>
            <person name="Smith T.P."/>
            <person name="Tracey A."/>
            <person name="Wood J.M.D."/>
            <person name="Zagrodzka Z.B."/>
            <person name="Johannesson K."/>
            <person name="Butlin R.K."/>
            <person name="Leder E.H."/>
        </authorList>
    </citation>
    <scope>NUCLEOTIDE SEQUENCE [LARGE SCALE GENOMIC DNA]</scope>
    <source>
        <strain evidence="9">Snail1</strain>
        <tissue evidence="9">Muscle</tissue>
    </source>
</reference>
<dbReference type="GO" id="GO:0003964">
    <property type="term" value="F:RNA-directed DNA polymerase activity"/>
    <property type="evidence" value="ECO:0007669"/>
    <property type="project" value="UniProtKB-KW"/>
</dbReference>
<dbReference type="FunFam" id="3.30.420.10:FF:000493">
    <property type="match status" value="1"/>
</dbReference>
<dbReference type="InterPro" id="IPR012337">
    <property type="entry name" value="RNaseH-like_sf"/>
</dbReference>